<name>A0ABS6BBL4_9NOCA</name>
<proteinExistence type="predicted"/>
<evidence type="ECO:0000313" key="2">
    <source>
        <dbReference type="Proteomes" id="UP000733379"/>
    </source>
</evidence>
<dbReference type="Proteomes" id="UP000733379">
    <property type="component" value="Unassembled WGS sequence"/>
</dbReference>
<keyword evidence="2" id="KW-1185">Reference proteome</keyword>
<gene>
    <name evidence="1" type="ORF">KO481_40010</name>
</gene>
<dbReference type="EMBL" id="JAHKNI010000024">
    <property type="protein sequence ID" value="MBU3067692.1"/>
    <property type="molecule type" value="Genomic_DNA"/>
</dbReference>
<comment type="caution">
    <text evidence="1">The sequence shown here is derived from an EMBL/GenBank/DDBJ whole genome shotgun (WGS) entry which is preliminary data.</text>
</comment>
<protein>
    <submittedName>
        <fullName evidence="1">Uncharacterized protein</fullName>
    </submittedName>
</protein>
<dbReference type="RefSeq" id="WP_215923773.1">
    <property type="nucleotide sequence ID" value="NZ_JAHKNI010000024.1"/>
</dbReference>
<reference evidence="1 2" key="1">
    <citation type="submission" date="2021-06" db="EMBL/GenBank/DDBJ databases">
        <title>Actinomycetes sequencing.</title>
        <authorList>
            <person name="Shan Q."/>
        </authorList>
    </citation>
    <scope>NUCLEOTIDE SEQUENCE [LARGE SCALE GENOMIC DNA]</scope>
    <source>
        <strain evidence="1 2">NEAU-G5</strain>
    </source>
</reference>
<sequence length="71" mass="8099">MPALRLQGIAHARNNTPPPVLRHTLYILHALERNNDYENDDTYMYGGPAFEIELNARLLGRQLAGHDSDRD</sequence>
<organism evidence="1 2">
    <name type="scientific">Nocardia albiluteola</name>
    <dbReference type="NCBI Taxonomy" id="2842303"/>
    <lineage>
        <taxon>Bacteria</taxon>
        <taxon>Bacillati</taxon>
        <taxon>Actinomycetota</taxon>
        <taxon>Actinomycetes</taxon>
        <taxon>Mycobacteriales</taxon>
        <taxon>Nocardiaceae</taxon>
        <taxon>Nocardia</taxon>
    </lineage>
</organism>
<evidence type="ECO:0000313" key="1">
    <source>
        <dbReference type="EMBL" id="MBU3067692.1"/>
    </source>
</evidence>
<accession>A0ABS6BBL4</accession>